<dbReference type="OrthoDB" id="3060991at2759"/>
<dbReference type="Proteomes" id="UP000053593">
    <property type="component" value="Unassembled WGS sequence"/>
</dbReference>
<keyword evidence="3" id="KW-1185">Reference proteome</keyword>
<reference evidence="2 3" key="1">
    <citation type="submission" date="2014-04" db="EMBL/GenBank/DDBJ databases">
        <title>Evolutionary Origins and Diversification of the Mycorrhizal Mutualists.</title>
        <authorList>
            <consortium name="DOE Joint Genome Institute"/>
            <consortium name="Mycorrhizal Genomics Consortium"/>
            <person name="Kohler A."/>
            <person name="Kuo A."/>
            <person name="Nagy L.G."/>
            <person name="Floudas D."/>
            <person name="Copeland A."/>
            <person name="Barry K.W."/>
            <person name="Cichocki N."/>
            <person name="Veneault-Fourrey C."/>
            <person name="LaButti K."/>
            <person name="Lindquist E.A."/>
            <person name="Lipzen A."/>
            <person name="Lundell T."/>
            <person name="Morin E."/>
            <person name="Murat C."/>
            <person name="Riley R."/>
            <person name="Ohm R."/>
            <person name="Sun H."/>
            <person name="Tunlid A."/>
            <person name="Henrissat B."/>
            <person name="Grigoriev I.V."/>
            <person name="Hibbett D.S."/>
            <person name="Martin F."/>
        </authorList>
    </citation>
    <scope>NUCLEOTIDE SEQUENCE [LARGE SCALE GENOMIC DNA]</scope>
    <source>
        <strain evidence="2 3">FD-317 M1</strain>
    </source>
</reference>
<organism evidence="2 3">
    <name type="scientific">Collybiopsis luxurians FD-317 M1</name>
    <dbReference type="NCBI Taxonomy" id="944289"/>
    <lineage>
        <taxon>Eukaryota</taxon>
        <taxon>Fungi</taxon>
        <taxon>Dikarya</taxon>
        <taxon>Basidiomycota</taxon>
        <taxon>Agaricomycotina</taxon>
        <taxon>Agaricomycetes</taxon>
        <taxon>Agaricomycetidae</taxon>
        <taxon>Agaricales</taxon>
        <taxon>Marasmiineae</taxon>
        <taxon>Omphalotaceae</taxon>
        <taxon>Collybiopsis</taxon>
        <taxon>Collybiopsis luxurians</taxon>
    </lineage>
</organism>
<proteinExistence type="predicted"/>
<protein>
    <submittedName>
        <fullName evidence="2">Uncharacterized protein</fullName>
    </submittedName>
</protein>
<feature type="compositionally biased region" description="Pro residues" evidence="1">
    <location>
        <begin position="43"/>
        <end position="55"/>
    </location>
</feature>
<dbReference type="EMBL" id="KN834806">
    <property type="protein sequence ID" value="KIK55399.1"/>
    <property type="molecule type" value="Genomic_DNA"/>
</dbReference>
<evidence type="ECO:0000313" key="2">
    <source>
        <dbReference type="EMBL" id="KIK55399.1"/>
    </source>
</evidence>
<sequence length="179" mass="21270">MELLLNRDQNLDQLHQLADLFSERKQLIHQIQHPPTLEERLSSPPPFHSSSYKPPPPIPEDLHFKTHDTVTQIQEVDNVLLATKIRPEPIFKELNKEDEREDYRITVRVPLEHRDHLWRWYSCLEDLYESDQVGRTLTHKEWREVTGACKRIGKVSFHNLSHRLPIICRNLVDLQIKLP</sequence>
<gene>
    <name evidence="2" type="ORF">GYMLUDRAFT_175579</name>
</gene>
<feature type="region of interest" description="Disordered" evidence="1">
    <location>
        <begin position="35"/>
        <end position="55"/>
    </location>
</feature>
<dbReference type="HOGENOM" id="CLU_1503614_0_0_1"/>
<evidence type="ECO:0000313" key="3">
    <source>
        <dbReference type="Proteomes" id="UP000053593"/>
    </source>
</evidence>
<name>A0A0D0BZM6_9AGAR</name>
<dbReference type="AlphaFoldDB" id="A0A0D0BZM6"/>
<accession>A0A0D0BZM6</accession>
<evidence type="ECO:0000256" key="1">
    <source>
        <dbReference type="SAM" id="MobiDB-lite"/>
    </source>
</evidence>